<sequence length="74" mass="8296">MIPEQAPRPRQTFTVGLSVPTDAMFASVLKCRQVCLGLALRKALTIQNVNRLIGIGNIKPWDYPTKKNKITLYP</sequence>
<reference evidence="1" key="1">
    <citation type="journal article" date="2015" name="Nature">
        <title>Complex archaea that bridge the gap between prokaryotes and eukaryotes.</title>
        <authorList>
            <person name="Spang A."/>
            <person name="Saw J.H."/>
            <person name="Jorgensen S.L."/>
            <person name="Zaremba-Niedzwiedzka K."/>
            <person name="Martijn J."/>
            <person name="Lind A.E."/>
            <person name="van Eijk R."/>
            <person name="Schleper C."/>
            <person name="Guy L."/>
            <person name="Ettema T.J."/>
        </authorList>
    </citation>
    <scope>NUCLEOTIDE SEQUENCE</scope>
</reference>
<name>A0A0F9IYQ8_9ZZZZ</name>
<organism evidence="1">
    <name type="scientific">marine sediment metagenome</name>
    <dbReference type="NCBI Taxonomy" id="412755"/>
    <lineage>
        <taxon>unclassified sequences</taxon>
        <taxon>metagenomes</taxon>
        <taxon>ecological metagenomes</taxon>
    </lineage>
</organism>
<dbReference type="AlphaFoldDB" id="A0A0F9IYQ8"/>
<comment type="caution">
    <text evidence="1">The sequence shown here is derived from an EMBL/GenBank/DDBJ whole genome shotgun (WGS) entry which is preliminary data.</text>
</comment>
<evidence type="ECO:0000313" key="1">
    <source>
        <dbReference type="EMBL" id="KKL98765.1"/>
    </source>
</evidence>
<protein>
    <submittedName>
        <fullName evidence="1">Uncharacterized protein</fullName>
    </submittedName>
</protein>
<dbReference type="EMBL" id="LAZR01017834">
    <property type="protein sequence ID" value="KKL98765.1"/>
    <property type="molecule type" value="Genomic_DNA"/>
</dbReference>
<proteinExistence type="predicted"/>
<gene>
    <name evidence="1" type="ORF">LCGC14_1821110</name>
</gene>
<accession>A0A0F9IYQ8</accession>